<proteinExistence type="predicted"/>
<evidence type="ECO:0000256" key="1">
    <source>
        <dbReference type="SAM" id="MobiDB-lite"/>
    </source>
</evidence>
<feature type="compositionally biased region" description="Pro residues" evidence="1">
    <location>
        <begin position="45"/>
        <end position="61"/>
    </location>
</feature>
<comment type="caution">
    <text evidence="2">The sequence shown here is derived from an EMBL/GenBank/DDBJ whole genome shotgun (WGS) entry which is preliminary data.</text>
</comment>
<protein>
    <submittedName>
        <fullName evidence="2">Uncharacterized protein</fullName>
    </submittedName>
</protein>
<evidence type="ECO:0000313" key="2">
    <source>
        <dbReference type="EMBL" id="KAG7312119.1"/>
    </source>
</evidence>
<evidence type="ECO:0000313" key="3">
    <source>
        <dbReference type="Proteomes" id="UP000823941"/>
    </source>
</evidence>
<feature type="region of interest" description="Disordered" evidence="1">
    <location>
        <begin position="23"/>
        <end position="80"/>
    </location>
</feature>
<accession>A0ABQ7R4C4</accession>
<organism evidence="2 3">
    <name type="scientific">Plutella xylostella</name>
    <name type="common">Diamondback moth</name>
    <name type="synonym">Plutella maculipennis</name>
    <dbReference type="NCBI Taxonomy" id="51655"/>
    <lineage>
        <taxon>Eukaryota</taxon>
        <taxon>Metazoa</taxon>
        <taxon>Ecdysozoa</taxon>
        <taxon>Arthropoda</taxon>
        <taxon>Hexapoda</taxon>
        <taxon>Insecta</taxon>
        <taxon>Pterygota</taxon>
        <taxon>Neoptera</taxon>
        <taxon>Endopterygota</taxon>
        <taxon>Lepidoptera</taxon>
        <taxon>Glossata</taxon>
        <taxon>Ditrysia</taxon>
        <taxon>Yponomeutoidea</taxon>
        <taxon>Plutellidae</taxon>
        <taxon>Plutella</taxon>
    </lineage>
</organism>
<keyword evidence="3" id="KW-1185">Reference proteome</keyword>
<name>A0ABQ7R4C4_PLUXY</name>
<gene>
    <name evidence="2" type="ORF">JYU34_001577</name>
</gene>
<sequence>MNSGASVESVRGGGVTNAGNYRAAAASRRAPAHRADCLRRARAGPTPPAPPAPRRPGPAPLAPRRQLLRTGGACGNSTDPCVPTIARSPFPI</sequence>
<dbReference type="EMBL" id="JAHIBW010000003">
    <property type="protein sequence ID" value="KAG7312119.1"/>
    <property type="molecule type" value="Genomic_DNA"/>
</dbReference>
<dbReference type="Proteomes" id="UP000823941">
    <property type="component" value="Chromosome 3"/>
</dbReference>
<reference evidence="2 3" key="1">
    <citation type="submission" date="2021-06" db="EMBL/GenBank/DDBJ databases">
        <title>A haploid diamondback moth (Plutella xylostella L.) genome assembly resolves 31 chromosomes and identifies a diamide resistance mutation.</title>
        <authorList>
            <person name="Ward C.M."/>
            <person name="Perry K.D."/>
            <person name="Baker G."/>
            <person name="Powis K."/>
            <person name="Heckel D.G."/>
            <person name="Baxter S.W."/>
        </authorList>
    </citation>
    <scope>NUCLEOTIDE SEQUENCE [LARGE SCALE GENOMIC DNA]</scope>
    <source>
        <strain evidence="2 3">LV</strain>
        <tissue evidence="2">Single pupa</tissue>
    </source>
</reference>